<accession>A0A829PMI8</accession>
<evidence type="ECO:0000313" key="1">
    <source>
        <dbReference type="EMBL" id="ETZ87912.1"/>
    </source>
</evidence>
<evidence type="ECO:0000313" key="2">
    <source>
        <dbReference type="Proteomes" id="UP000019854"/>
    </source>
</evidence>
<reference evidence="1 2" key="1">
    <citation type="submission" date="2014-01" db="EMBL/GenBank/DDBJ databases">
        <authorList>
            <person name="Zelazny A."/>
            <person name="Olivier K."/>
            <person name="Sampaio E.P."/>
            <person name="Holland S.M."/>
            <person name="Tallon L.J."/>
            <person name="Sadzewicz L.K."/>
            <person name="Sengamalay N."/>
            <person name="Fraser C.M."/>
            <person name="Hine E."/>
            <person name="Shefchek K.A."/>
            <person name="Das S.P."/>
            <person name="Shallom S.J."/>
            <person name="Agrawal S."/>
            <person name="Tettelin H."/>
        </authorList>
    </citation>
    <scope>NUCLEOTIDE SEQUENCE [LARGE SCALE GENOMIC DNA]</scope>
    <source>
        <strain evidence="1 2">MAB_030201_1075</strain>
    </source>
</reference>
<comment type="caution">
    <text evidence="1">The sequence shown here is derived from an EMBL/GenBank/DDBJ whole genome shotgun (WGS) entry which is preliminary data.</text>
</comment>
<proteinExistence type="predicted"/>
<dbReference type="EMBL" id="JAOX01000001">
    <property type="protein sequence ID" value="ETZ87912.1"/>
    <property type="molecule type" value="Genomic_DNA"/>
</dbReference>
<sequence length="208" mass="23200">MIRSRYSTHYYLAFHEIDSPSEDEKFYEAAERLLLRINGLGRVENQNFRPVALSDEYTTSDGRRHTVLRPAPAQIRVNVGRPTVTVARPDGTVVPDPPSPWPDRFAAAASNPDLAEALEVLGKPENVWWSDLYWVFEIITDAIGGRSKIYGELDWATKTQVDSFTASAQRVRHARSTAVPPRELSLTEAHDLVSALVAKWAAMLAAKG</sequence>
<name>A0A829PMI8_9MYCO</name>
<dbReference type="Proteomes" id="UP000019854">
    <property type="component" value="Unassembled WGS sequence"/>
</dbReference>
<organism evidence="1 2">
    <name type="scientific">Mycobacteroides abscessus MAB_030201_1075</name>
    <dbReference type="NCBI Taxonomy" id="1335410"/>
    <lineage>
        <taxon>Bacteria</taxon>
        <taxon>Bacillati</taxon>
        <taxon>Actinomycetota</taxon>
        <taxon>Actinomycetes</taxon>
        <taxon>Mycobacteriales</taxon>
        <taxon>Mycobacteriaceae</taxon>
        <taxon>Mycobacteroides</taxon>
        <taxon>Mycobacteroides abscessus</taxon>
    </lineage>
</organism>
<dbReference type="AlphaFoldDB" id="A0A829PMI8"/>
<protein>
    <submittedName>
        <fullName evidence="1">Uncharacterized protein</fullName>
    </submittedName>
</protein>
<gene>
    <name evidence="1" type="ORF">L829_1467</name>
</gene>